<dbReference type="InterPro" id="IPR002716">
    <property type="entry name" value="PIN_dom"/>
</dbReference>
<comment type="caution">
    <text evidence="2">The sequence shown here is derived from an EMBL/GenBank/DDBJ whole genome shotgun (WGS) entry which is preliminary data.</text>
</comment>
<reference evidence="2 3" key="1">
    <citation type="submission" date="2022-06" db="EMBL/GenBank/DDBJ databases">
        <title>Runella sp. S5 genome sequencing.</title>
        <authorList>
            <person name="Park S."/>
        </authorList>
    </citation>
    <scope>NUCLEOTIDE SEQUENCE [LARGE SCALE GENOMIC DNA]</scope>
    <source>
        <strain evidence="2 3">S5</strain>
    </source>
</reference>
<accession>A0ABT1FVX1</accession>
<keyword evidence="3" id="KW-1185">Reference proteome</keyword>
<dbReference type="InterPro" id="IPR029060">
    <property type="entry name" value="PIN-like_dom_sf"/>
</dbReference>
<evidence type="ECO:0000259" key="1">
    <source>
        <dbReference type="Pfam" id="PF10130"/>
    </source>
</evidence>
<dbReference type="SUPFAM" id="SSF88723">
    <property type="entry name" value="PIN domain-like"/>
    <property type="match status" value="1"/>
</dbReference>
<dbReference type="EMBL" id="JAMZEL010000016">
    <property type="protein sequence ID" value="MCP1385909.1"/>
    <property type="molecule type" value="Genomic_DNA"/>
</dbReference>
<dbReference type="Proteomes" id="UP001204772">
    <property type="component" value="Unassembled WGS sequence"/>
</dbReference>
<name>A0ABT1FVX1_9BACT</name>
<dbReference type="Pfam" id="PF10130">
    <property type="entry name" value="PIN_2"/>
    <property type="match status" value="1"/>
</dbReference>
<organism evidence="2 3">
    <name type="scientific">Runella salmonicolor</name>
    <dbReference type="NCBI Taxonomy" id="2950278"/>
    <lineage>
        <taxon>Bacteria</taxon>
        <taxon>Pseudomonadati</taxon>
        <taxon>Bacteroidota</taxon>
        <taxon>Cytophagia</taxon>
        <taxon>Cytophagales</taxon>
        <taxon>Spirosomataceae</taxon>
        <taxon>Runella</taxon>
    </lineage>
</organism>
<feature type="domain" description="PIN" evidence="1">
    <location>
        <begin position="5"/>
        <end position="121"/>
    </location>
</feature>
<evidence type="ECO:0000313" key="3">
    <source>
        <dbReference type="Proteomes" id="UP001204772"/>
    </source>
</evidence>
<dbReference type="RefSeq" id="WP_253532503.1">
    <property type="nucleotide sequence ID" value="NZ_JAMZEL010000016.1"/>
</dbReference>
<sequence>MDNIVVDANILFAALISNNRKTRLILANHQYKFYAPKYLFVELFEHKETILQKSHISEAEVYELLDNILQNIHFVGNDFISTNLYWQAYRLCKDADEDDTPFVALTLALKAKYWTRDETLKTHLRTQGFYDFFEPNY</sequence>
<proteinExistence type="predicted"/>
<dbReference type="Gene3D" id="3.40.50.1010">
    <property type="entry name" value="5'-nuclease"/>
    <property type="match status" value="1"/>
</dbReference>
<protein>
    <submittedName>
        <fullName evidence="2">PIN domain-containing protein</fullName>
    </submittedName>
</protein>
<evidence type="ECO:0000313" key="2">
    <source>
        <dbReference type="EMBL" id="MCP1385909.1"/>
    </source>
</evidence>
<dbReference type="CDD" id="cd09871">
    <property type="entry name" value="PIN_MtVapC28-VapC30-like"/>
    <property type="match status" value="1"/>
</dbReference>
<gene>
    <name evidence="2" type="ORF">NCI00_25955</name>
</gene>